<dbReference type="InterPro" id="IPR011009">
    <property type="entry name" value="Kinase-like_dom_sf"/>
</dbReference>
<comment type="subcellular location">
    <subcellularLocation>
        <location evidence="1">Cell membrane</location>
        <topology evidence="1">Lipid-anchor</topology>
    </subcellularLocation>
</comment>
<sequence length="248" mass="27965">MNHLLCIPVSAVSIFRLSIWSVSLRIFSSSLGYCLEHGERLLVYNYCGNGTLDEALNLDDEINKKLSWNTRMILALQAAKALEYLHETHQPPIMHRTFKSCNLLLSDDLSVKVSDCGLSSLMPANSVVQLQNSGYGAPELDFGSYSYQSDVYSFGVVMLRLLTGRKAYDRSRPRGEQYLVRWAFTQLYDIDALSRMVDPSLKGAYPSKSLSRVADIISLCIQPEPEFRPPMSEIVQKLVSIIQRHPNP</sequence>
<dbReference type="SUPFAM" id="SSF56112">
    <property type="entry name" value="Protein kinase-like (PK-like)"/>
    <property type="match status" value="1"/>
</dbReference>
<dbReference type="PANTHER" id="PTHR47985">
    <property type="entry name" value="OS07G0668900 PROTEIN"/>
    <property type="match status" value="1"/>
</dbReference>
<dbReference type="GO" id="GO:0005524">
    <property type="term" value="F:ATP binding"/>
    <property type="evidence" value="ECO:0007669"/>
    <property type="project" value="InterPro"/>
</dbReference>
<dbReference type="PROSITE" id="PS50011">
    <property type="entry name" value="PROTEIN_KINASE_DOM"/>
    <property type="match status" value="1"/>
</dbReference>
<keyword evidence="2" id="KW-0723">Serine/threonine-protein kinase</keyword>
<evidence type="ECO:0000256" key="2">
    <source>
        <dbReference type="ARBA" id="ARBA00022527"/>
    </source>
</evidence>
<dbReference type="AlphaFoldDB" id="A0A8X8XR78"/>
<dbReference type="InterPro" id="IPR001245">
    <property type="entry name" value="Ser-Thr/Tyr_kinase_cat_dom"/>
</dbReference>
<evidence type="ECO:0000313" key="7">
    <source>
        <dbReference type="Proteomes" id="UP000298416"/>
    </source>
</evidence>
<dbReference type="EMBL" id="PNBA02000007">
    <property type="protein sequence ID" value="KAG6419070.1"/>
    <property type="molecule type" value="Genomic_DNA"/>
</dbReference>
<evidence type="ECO:0000256" key="3">
    <source>
        <dbReference type="ARBA" id="ARBA00023136"/>
    </source>
</evidence>
<evidence type="ECO:0000256" key="4">
    <source>
        <dbReference type="ARBA" id="ARBA00023288"/>
    </source>
</evidence>
<dbReference type="Pfam" id="PF07714">
    <property type="entry name" value="PK_Tyr_Ser-Thr"/>
    <property type="match status" value="1"/>
</dbReference>
<dbReference type="GO" id="GO:0005886">
    <property type="term" value="C:plasma membrane"/>
    <property type="evidence" value="ECO:0007669"/>
    <property type="project" value="UniProtKB-SubCell"/>
</dbReference>
<dbReference type="Proteomes" id="UP000298416">
    <property type="component" value="Unassembled WGS sequence"/>
</dbReference>
<name>A0A8X8XR78_SALSN</name>
<dbReference type="FunFam" id="1.10.510.10:FF:000095">
    <property type="entry name" value="protein STRUBBELIG-RECEPTOR FAMILY 8"/>
    <property type="match status" value="1"/>
</dbReference>
<dbReference type="GO" id="GO:0004674">
    <property type="term" value="F:protein serine/threonine kinase activity"/>
    <property type="evidence" value="ECO:0007669"/>
    <property type="project" value="UniProtKB-KW"/>
</dbReference>
<dbReference type="InterPro" id="IPR000719">
    <property type="entry name" value="Prot_kinase_dom"/>
</dbReference>
<keyword evidence="4" id="KW-0449">Lipoprotein</keyword>
<evidence type="ECO:0000259" key="5">
    <source>
        <dbReference type="PROSITE" id="PS50011"/>
    </source>
</evidence>
<evidence type="ECO:0000313" key="6">
    <source>
        <dbReference type="EMBL" id="KAG6419070.1"/>
    </source>
</evidence>
<protein>
    <recommendedName>
        <fullName evidence="5">Protein kinase domain-containing protein</fullName>
    </recommendedName>
</protein>
<keyword evidence="7" id="KW-1185">Reference proteome</keyword>
<reference evidence="6" key="2">
    <citation type="submission" date="2020-08" db="EMBL/GenBank/DDBJ databases">
        <title>Plant Genome Project.</title>
        <authorList>
            <person name="Zhang R.-G."/>
        </authorList>
    </citation>
    <scope>NUCLEOTIDE SEQUENCE</scope>
    <source>
        <strain evidence="6">Huo1</strain>
        <tissue evidence="6">Leaf</tissue>
    </source>
</reference>
<comment type="caution">
    <text evidence="6">The sequence shown here is derived from an EMBL/GenBank/DDBJ whole genome shotgun (WGS) entry which is preliminary data.</text>
</comment>
<dbReference type="PANTHER" id="PTHR47985:SF44">
    <property type="entry name" value="SERINE_THREONINE-PROTEIN KINASE PBS1"/>
    <property type="match status" value="1"/>
</dbReference>
<keyword evidence="3" id="KW-0472">Membrane</keyword>
<dbReference type="PIRSF" id="PIRSF000654">
    <property type="entry name" value="Integrin-linked_kinase"/>
    <property type="match status" value="1"/>
</dbReference>
<organism evidence="6">
    <name type="scientific">Salvia splendens</name>
    <name type="common">Scarlet sage</name>
    <dbReference type="NCBI Taxonomy" id="180675"/>
    <lineage>
        <taxon>Eukaryota</taxon>
        <taxon>Viridiplantae</taxon>
        <taxon>Streptophyta</taxon>
        <taxon>Embryophyta</taxon>
        <taxon>Tracheophyta</taxon>
        <taxon>Spermatophyta</taxon>
        <taxon>Magnoliopsida</taxon>
        <taxon>eudicotyledons</taxon>
        <taxon>Gunneridae</taxon>
        <taxon>Pentapetalae</taxon>
        <taxon>asterids</taxon>
        <taxon>lamiids</taxon>
        <taxon>Lamiales</taxon>
        <taxon>Lamiaceae</taxon>
        <taxon>Nepetoideae</taxon>
        <taxon>Mentheae</taxon>
        <taxon>Salviinae</taxon>
        <taxon>Salvia</taxon>
        <taxon>Salvia subgen. Calosphace</taxon>
        <taxon>core Calosphace</taxon>
    </lineage>
</organism>
<proteinExistence type="predicted"/>
<keyword evidence="2" id="KW-0418">Kinase</keyword>
<feature type="domain" description="Protein kinase" evidence="5">
    <location>
        <begin position="1"/>
        <end position="248"/>
    </location>
</feature>
<keyword evidence="2" id="KW-0808">Transferase</keyword>
<evidence type="ECO:0000256" key="1">
    <source>
        <dbReference type="ARBA" id="ARBA00004193"/>
    </source>
</evidence>
<gene>
    <name evidence="6" type="ORF">SASPL_121279</name>
</gene>
<reference evidence="6" key="1">
    <citation type="submission" date="2018-01" db="EMBL/GenBank/DDBJ databases">
        <authorList>
            <person name="Mao J.F."/>
        </authorList>
    </citation>
    <scope>NUCLEOTIDE SEQUENCE</scope>
    <source>
        <strain evidence="6">Huo1</strain>
        <tissue evidence="6">Leaf</tissue>
    </source>
</reference>
<dbReference type="Gene3D" id="1.10.510.10">
    <property type="entry name" value="Transferase(Phosphotransferase) domain 1"/>
    <property type="match status" value="1"/>
</dbReference>
<accession>A0A8X8XR78</accession>